<accession>A0A4Y6PLY1</accession>
<evidence type="ECO:0000256" key="2">
    <source>
        <dbReference type="SAM" id="MobiDB-lite"/>
    </source>
</evidence>
<dbReference type="InterPro" id="IPR012340">
    <property type="entry name" value="NA-bd_OB-fold"/>
</dbReference>
<dbReference type="GO" id="GO:0003676">
    <property type="term" value="F:nucleic acid binding"/>
    <property type="evidence" value="ECO:0007669"/>
    <property type="project" value="InterPro"/>
</dbReference>
<dbReference type="Proteomes" id="UP000315995">
    <property type="component" value="Chromosome"/>
</dbReference>
<dbReference type="PROSITE" id="PS51831">
    <property type="entry name" value="HD"/>
    <property type="match status" value="1"/>
</dbReference>
<keyword evidence="1" id="KW-0378">Hydrolase</keyword>
<evidence type="ECO:0000256" key="1">
    <source>
        <dbReference type="ARBA" id="ARBA00022801"/>
    </source>
</evidence>
<dbReference type="CDD" id="cd04492">
    <property type="entry name" value="YhaM_OBF_like"/>
    <property type="match status" value="1"/>
</dbReference>
<dbReference type="GO" id="GO:0016787">
    <property type="term" value="F:hydrolase activity"/>
    <property type="evidence" value="ECO:0007669"/>
    <property type="project" value="UniProtKB-KW"/>
</dbReference>
<feature type="region of interest" description="Disordered" evidence="2">
    <location>
        <begin position="331"/>
        <end position="382"/>
    </location>
</feature>
<dbReference type="Pfam" id="PF01336">
    <property type="entry name" value="tRNA_anti-codon"/>
    <property type="match status" value="1"/>
</dbReference>
<dbReference type="SUPFAM" id="SSF109604">
    <property type="entry name" value="HD-domain/PDEase-like"/>
    <property type="match status" value="1"/>
</dbReference>
<dbReference type="Gene3D" id="1.10.3210.10">
    <property type="entry name" value="Hypothetical protein af1432"/>
    <property type="match status" value="1"/>
</dbReference>
<keyword evidence="5" id="KW-1185">Reference proteome</keyword>
<dbReference type="PANTHER" id="PTHR37294">
    <property type="entry name" value="3'-5' EXORIBONUCLEASE YHAM"/>
    <property type="match status" value="1"/>
</dbReference>
<dbReference type="CDD" id="cd00077">
    <property type="entry name" value="HDc"/>
    <property type="match status" value="1"/>
</dbReference>
<dbReference type="InterPro" id="IPR003607">
    <property type="entry name" value="HD/PDEase_dom"/>
</dbReference>
<accession>A0A5B8XYG2</accession>
<dbReference type="OrthoDB" id="9778453at2"/>
<gene>
    <name evidence="4" type="ORF">FIV42_00245</name>
</gene>
<proteinExistence type="predicted"/>
<dbReference type="GO" id="GO:0031125">
    <property type="term" value="P:rRNA 3'-end processing"/>
    <property type="evidence" value="ECO:0007669"/>
    <property type="project" value="TreeGrafter"/>
</dbReference>
<evidence type="ECO:0000259" key="3">
    <source>
        <dbReference type="PROSITE" id="PS51831"/>
    </source>
</evidence>
<name>A0A4Y6PLY1_PERCE</name>
<dbReference type="Gene3D" id="2.40.50.140">
    <property type="entry name" value="Nucleic acid-binding proteins"/>
    <property type="match status" value="1"/>
</dbReference>
<organism evidence="4 5">
    <name type="scientific">Persicimonas caeni</name>
    <dbReference type="NCBI Taxonomy" id="2292766"/>
    <lineage>
        <taxon>Bacteria</taxon>
        <taxon>Deltaproteobacteria</taxon>
        <taxon>Bradymonadales</taxon>
        <taxon>Bradymonadaceae</taxon>
        <taxon>Persicimonas</taxon>
    </lineage>
</organism>
<evidence type="ECO:0000313" key="5">
    <source>
        <dbReference type="Proteomes" id="UP000315995"/>
    </source>
</evidence>
<feature type="domain" description="HD" evidence="3">
    <location>
        <begin position="166"/>
        <end position="292"/>
    </location>
</feature>
<protein>
    <submittedName>
        <fullName evidence="4">HD domain-containing protein</fullName>
    </submittedName>
</protein>
<dbReference type="PANTHER" id="PTHR37294:SF1">
    <property type="entry name" value="3'-5' EXORIBONUCLEASE YHAM"/>
    <property type="match status" value="1"/>
</dbReference>
<reference evidence="4 5" key="1">
    <citation type="submission" date="2019-06" db="EMBL/GenBank/DDBJ databases">
        <title>Persicimonas caeni gen. nov., sp. nov., a predatory bacterium isolated from solar saltern.</title>
        <authorList>
            <person name="Wang S."/>
        </authorList>
    </citation>
    <scope>NUCLEOTIDE SEQUENCE [LARGE SCALE GENOMIC DNA]</scope>
    <source>
        <strain evidence="4 5">YN101</strain>
    </source>
</reference>
<evidence type="ECO:0000313" key="4">
    <source>
        <dbReference type="EMBL" id="QDG49223.1"/>
    </source>
</evidence>
<dbReference type="SUPFAM" id="SSF50249">
    <property type="entry name" value="Nucleic acid-binding proteins"/>
    <property type="match status" value="1"/>
</dbReference>
<dbReference type="InterPro" id="IPR050798">
    <property type="entry name" value="YhaM_exoribonuc/phosphodiest"/>
</dbReference>
<dbReference type="EMBL" id="CP041186">
    <property type="protein sequence ID" value="QDG49223.1"/>
    <property type="molecule type" value="Genomic_DNA"/>
</dbReference>
<dbReference type="Pfam" id="PF01966">
    <property type="entry name" value="HD"/>
    <property type="match status" value="1"/>
</dbReference>
<dbReference type="InterPro" id="IPR004365">
    <property type="entry name" value="NA-bd_OB_tRNA"/>
</dbReference>
<sequence length="382" mass="42794">MYMKEKIFVSDLVEGSFITSVFLVADKTLRTTKSGNPFLALDLADKSGNIDSKVWDNAEAIGSRFEADDFVMVEAQVESYRGQLQLNVRDLKRMDDDDVALEDFIPASRWDRDEMLEQLKDVVGREIKSPEMLRFFDALFEEKQLMKQFTLAPAAKGNHHAYLGGLLEHALSMTRLAVRMTRHYAHYYPGMLNQDLVIAGCVLHDIGKCFELSYGRSFNYTTEGQLVGHIVQGVELITAIAKKVSPPLPAEMLMQLKHLVLSHHGKLEYGSPILPRTAEALLLHEIDMIDSRMNMYSNMVAEHEGGTNSEEAFTDYQRLFQGRMYMGDDTGTKWAKTTTPNEDDLEGPGAAAVLEAEGTPKGERRQPASAGESDPNLSLFSE</sequence>
<dbReference type="AlphaFoldDB" id="A0A4Y6PLY1"/>
<dbReference type="InterPro" id="IPR006674">
    <property type="entry name" value="HD_domain"/>
</dbReference>
<dbReference type="SMART" id="SM00471">
    <property type="entry name" value="HDc"/>
    <property type="match status" value="1"/>
</dbReference>